<organism evidence="1 2">
    <name type="scientific">Brochothrix phage A9</name>
    <dbReference type="NCBI Taxonomy" id="857312"/>
    <lineage>
        <taxon>Viruses</taxon>
        <taxon>Duplodnaviria</taxon>
        <taxon>Heunggongvirae</taxon>
        <taxon>Uroviricota</taxon>
        <taxon>Caudoviricetes</taxon>
        <taxon>Herelleviridae</taxon>
        <taxon>Klumppvirus</taxon>
        <taxon>Klumppvirus A9</taxon>
    </lineage>
</organism>
<accession>D9J0W0</accession>
<proteinExistence type="predicted"/>
<dbReference type="EMBL" id="HM242243">
    <property type="protein sequence ID" value="ADJ53197.1"/>
    <property type="molecule type" value="Genomic_DNA"/>
</dbReference>
<evidence type="ECO:0000313" key="1">
    <source>
        <dbReference type="EMBL" id="ADJ53197.1"/>
    </source>
</evidence>
<dbReference type="GeneID" id="10359193"/>
<reference evidence="1 2" key="1">
    <citation type="journal article" date="2010" name="J. Bacteriol.">
        <title>Brochothrix thermosphacta bacteriophages feature heterogeneous and highly mosaic genomes and utilize unique prophage insertion sites.</title>
        <authorList>
            <person name="Kilcher S."/>
            <person name="Loessner M.J."/>
            <person name="Klumpp J."/>
        </authorList>
    </citation>
    <scope>NUCLEOTIDE SEQUENCE [LARGE SCALE GENOMIC DNA]</scope>
</reference>
<dbReference type="KEGG" id="vg:10359193"/>
<dbReference type="RefSeq" id="YP_004301496.1">
    <property type="nucleotide sequence ID" value="NC_015253.1"/>
</dbReference>
<dbReference type="Proteomes" id="UP000000331">
    <property type="component" value="Segment"/>
</dbReference>
<protein>
    <submittedName>
        <fullName evidence="1">Gp162</fullName>
    </submittedName>
</protein>
<sequence>MAVKYTKATPVRLRRAIESKALVGVKFSSNFLSQDIPCAPYLTNLEMKNDYFSGTIKLLPRNEAQETIVDLMLTYFEGTNRGYLTEEEDSHSTFRLQLPDYSITVAESILVGVKTTTFVLEAPEEGTENDNSRQKVTLTFHEEEGLYTLSPYVNKVLTTSTLANLLPKIADATYGMTIINAFTTTPDAETTIMPEDSWVTSDDKGHIMSFYSKFNQHTIQLDGAQGKLYAGPSGVMYLDIDLASKGTITRVTIA</sequence>
<name>D9J0W0_9CAUD</name>
<keyword evidence="2" id="KW-1185">Reference proteome</keyword>
<evidence type="ECO:0000313" key="2">
    <source>
        <dbReference type="Proteomes" id="UP000000331"/>
    </source>
</evidence>